<feature type="compositionally biased region" description="Low complexity" evidence="3">
    <location>
        <begin position="62"/>
        <end position="78"/>
    </location>
</feature>
<dbReference type="PANTHER" id="PTHR37042:SF4">
    <property type="entry name" value="OUTER MEMBRANE PROTEIN RV1973"/>
    <property type="match status" value="1"/>
</dbReference>
<evidence type="ECO:0000256" key="3">
    <source>
        <dbReference type="SAM" id="MobiDB-lite"/>
    </source>
</evidence>
<evidence type="ECO:0000313" key="5">
    <source>
        <dbReference type="EMBL" id="SEF57972.1"/>
    </source>
</evidence>
<dbReference type="GO" id="GO:0016020">
    <property type="term" value="C:membrane"/>
    <property type="evidence" value="ECO:0007669"/>
    <property type="project" value="UniProtKB-SubCell"/>
</dbReference>
<reference evidence="5 6" key="1">
    <citation type="submission" date="2016-10" db="EMBL/GenBank/DDBJ databases">
        <authorList>
            <person name="de Groot N.N."/>
        </authorList>
    </citation>
    <scope>NUCLEOTIDE SEQUENCE [LARGE SCALE GENOMIC DNA]</scope>
    <source>
        <strain evidence="5 6">CGMCC 4.2023</strain>
    </source>
</reference>
<feature type="transmembrane region" description="Helical" evidence="4">
    <location>
        <begin position="127"/>
        <end position="150"/>
    </location>
</feature>
<comment type="subcellular location">
    <subcellularLocation>
        <location evidence="1">Membrane</location>
    </subcellularLocation>
</comment>
<gene>
    <name evidence="5" type="ORF">SAMN05216223_101397</name>
</gene>
<dbReference type="EMBL" id="FNVU01000001">
    <property type="protein sequence ID" value="SEF57972.1"/>
    <property type="molecule type" value="Genomic_DNA"/>
</dbReference>
<keyword evidence="2 4" id="KW-0472">Membrane</keyword>
<keyword evidence="6" id="KW-1185">Reference proteome</keyword>
<accession>A0A1H5T4Z3</accession>
<proteinExistence type="predicted"/>
<evidence type="ECO:0000256" key="2">
    <source>
        <dbReference type="ARBA" id="ARBA00023136"/>
    </source>
</evidence>
<feature type="compositionally biased region" description="Basic and acidic residues" evidence="3">
    <location>
        <begin position="98"/>
        <end position="110"/>
    </location>
</feature>
<evidence type="ECO:0000256" key="1">
    <source>
        <dbReference type="ARBA" id="ARBA00004370"/>
    </source>
</evidence>
<feature type="compositionally biased region" description="Acidic residues" evidence="3">
    <location>
        <begin position="42"/>
        <end position="61"/>
    </location>
</feature>
<name>A0A1H5T4Z3_9ACTN</name>
<protein>
    <recommendedName>
        <fullName evidence="7">Mce-associated membrane protein</fullName>
    </recommendedName>
</protein>
<feature type="compositionally biased region" description="Acidic residues" evidence="3">
    <location>
        <begin position="79"/>
        <end position="89"/>
    </location>
</feature>
<keyword evidence="4" id="KW-1133">Transmembrane helix</keyword>
<feature type="compositionally biased region" description="Low complexity" evidence="3">
    <location>
        <begin position="289"/>
        <end position="313"/>
    </location>
</feature>
<evidence type="ECO:0000313" key="6">
    <source>
        <dbReference type="Proteomes" id="UP000236754"/>
    </source>
</evidence>
<evidence type="ECO:0008006" key="7">
    <source>
        <dbReference type="Google" id="ProtNLM"/>
    </source>
</evidence>
<dbReference type="PANTHER" id="PTHR37042">
    <property type="entry name" value="OUTER MEMBRANE PROTEIN RV1973"/>
    <property type="match status" value="1"/>
</dbReference>
<sequence>MPRMRSGARPPHQDGPEGVDDPEERAAVDEATDATGAPQDPDTADEPNTAEDLSTPEEADAAESGATAEEVAAEVPAEAADEASPDADDPAPRKAPRTRAEAAKGTRLAKDTGPTRVRPVPAGRRPVLAAAVALLVAAAVAAVWTGVSWYSAAHDDNAAFARTRDTVLAAGEQAVQNMNTLDHAHLAQGLDVWEQSTTGDLHTQLVQGRADFEKQVQQAQTVSTAKVLSAAVTDLDDRTGKADVMVALQITVQAPKAKPAVKESRLLGEMTRTSAGWKLSALGQAPMGDSASATDPGTTAAPATTAPTTAAGH</sequence>
<feature type="region of interest" description="Disordered" evidence="3">
    <location>
        <begin position="1"/>
        <end position="120"/>
    </location>
</feature>
<dbReference type="AlphaFoldDB" id="A0A1H5T4Z3"/>
<evidence type="ECO:0000256" key="4">
    <source>
        <dbReference type="SAM" id="Phobius"/>
    </source>
</evidence>
<organism evidence="5 6">
    <name type="scientific">Actinacidiphila yanglinensis</name>
    <dbReference type="NCBI Taxonomy" id="310779"/>
    <lineage>
        <taxon>Bacteria</taxon>
        <taxon>Bacillati</taxon>
        <taxon>Actinomycetota</taxon>
        <taxon>Actinomycetes</taxon>
        <taxon>Kitasatosporales</taxon>
        <taxon>Streptomycetaceae</taxon>
        <taxon>Actinacidiphila</taxon>
    </lineage>
</organism>
<feature type="region of interest" description="Disordered" evidence="3">
    <location>
        <begin position="286"/>
        <end position="313"/>
    </location>
</feature>
<keyword evidence="4" id="KW-0812">Transmembrane</keyword>
<dbReference type="Proteomes" id="UP000236754">
    <property type="component" value="Unassembled WGS sequence"/>
</dbReference>